<reference evidence="2" key="1">
    <citation type="journal article" date="2011" name="Nat. Biotechnol.">
        <title>The genomic sequence of the Chinese hamster ovary (CHO)-K1 cell line.</title>
        <authorList>
            <person name="Xu X."/>
            <person name="Nagarajan H."/>
            <person name="Lewis N.E."/>
            <person name="Pan S."/>
            <person name="Cai Z."/>
            <person name="Liu X."/>
            <person name="Chen W."/>
            <person name="Xie M."/>
            <person name="Wang W."/>
            <person name="Hammond S."/>
            <person name="Andersen M.R."/>
            <person name="Neff N."/>
            <person name="Passarelli B."/>
            <person name="Koh W."/>
            <person name="Fan H.C."/>
            <person name="Wang J."/>
            <person name="Gui Y."/>
            <person name="Lee K.H."/>
            <person name="Betenbaugh M.J."/>
            <person name="Quake S.R."/>
            <person name="Famili I."/>
            <person name="Palsson B.O."/>
            <person name="Wang J."/>
        </authorList>
    </citation>
    <scope>NUCLEOTIDE SEQUENCE [LARGE SCALE GENOMIC DNA]</scope>
    <source>
        <strain evidence="2">CHO K1 cell line</strain>
    </source>
</reference>
<gene>
    <name evidence="1" type="ORF">I79_013230</name>
</gene>
<sequence length="78" mass="8780">MDATAGFLLESFRSLLMTGRGFAITKMFLLQQFRHSKLCVLLQVMFFLTSAPPSVKCGKQCILSKAVKNTDAWVHQKI</sequence>
<dbReference type="Proteomes" id="UP000001075">
    <property type="component" value="Unassembled WGS sequence"/>
</dbReference>
<protein>
    <submittedName>
        <fullName evidence="1">Uncharacterized protein</fullName>
    </submittedName>
</protein>
<proteinExistence type="predicted"/>
<accession>G3HQX1</accession>
<organism evidence="1 2">
    <name type="scientific">Cricetulus griseus</name>
    <name type="common">Chinese hamster</name>
    <name type="synonym">Cricetulus barabensis griseus</name>
    <dbReference type="NCBI Taxonomy" id="10029"/>
    <lineage>
        <taxon>Eukaryota</taxon>
        <taxon>Metazoa</taxon>
        <taxon>Chordata</taxon>
        <taxon>Craniata</taxon>
        <taxon>Vertebrata</taxon>
        <taxon>Euteleostomi</taxon>
        <taxon>Mammalia</taxon>
        <taxon>Eutheria</taxon>
        <taxon>Euarchontoglires</taxon>
        <taxon>Glires</taxon>
        <taxon>Rodentia</taxon>
        <taxon>Myomorpha</taxon>
        <taxon>Muroidea</taxon>
        <taxon>Cricetidae</taxon>
        <taxon>Cricetinae</taxon>
        <taxon>Cricetulus</taxon>
    </lineage>
</organism>
<dbReference type="InParanoid" id="G3HQX1"/>
<evidence type="ECO:0000313" key="1">
    <source>
        <dbReference type="EMBL" id="EGV91920.1"/>
    </source>
</evidence>
<name>G3HQX1_CRIGR</name>
<evidence type="ECO:0000313" key="2">
    <source>
        <dbReference type="Proteomes" id="UP000001075"/>
    </source>
</evidence>
<dbReference type="EMBL" id="JH000621">
    <property type="protein sequence ID" value="EGV91920.1"/>
    <property type="molecule type" value="Genomic_DNA"/>
</dbReference>
<dbReference type="AlphaFoldDB" id="G3HQX1"/>